<dbReference type="Pfam" id="PF07797">
    <property type="entry name" value="DUF1639"/>
    <property type="match status" value="1"/>
</dbReference>
<gene>
    <name evidence="2" type="ORF">R1flu_010405</name>
</gene>
<sequence length="392" mass="43730">MRQQVLPEHTQGLLGKKASSKTLKSDDFVDNGRRLVGDGFPSNEDKPSVKMPGGRIKGGSSTFHKDHKEHRDHKDTKDHKDHKDHKESKDTREAREHKEPKEHKDHSQSKVHEGIDNKAPESSENHAKEDEGEGQKRRAQEGERETLLQWGQRKRPRYREPPNGALKTSIRADRRVVRADKQIAAQPVATLPRGNPVRSSNGGTQEPVLGSGKRIAEGGGASGSAAQNCDLNHGQTSTGYLRSNVAEKDESRNHLLLTDNADKSSACPASTSGLNGATATPASTHGRLENESFQEKSQQPEKMNMDFFEWPKIVLGLTRKEKEDDFMSIKGTKLPQRPKRRPKAVEKNVNFISPGTWLCDLTRERYEVREKKAVKKKPRGLKAMGSVDSDSE</sequence>
<dbReference type="PANTHER" id="PTHR33130:SF33">
    <property type="entry name" value="PUTATIVE (DUF1639)-RELATED"/>
    <property type="match status" value="1"/>
</dbReference>
<accession>A0ABD1Z500</accession>
<evidence type="ECO:0000313" key="2">
    <source>
        <dbReference type="EMBL" id="KAL2642818.1"/>
    </source>
</evidence>
<dbReference type="InterPro" id="IPR012438">
    <property type="entry name" value="DUF1639"/>
</dbReference>
<dbReference type="EMBL" id="JBHFFA010000002">
    <property type="protein sequence ID" value="KAL2642818.1"/>
    <property type="molecule type" value="Genomic_DNA"/>
</dbReference>
<reference evidence="2 3" key="1">
    <citation type="submission" date="2024-09" db="EMBL/GenBank/DDBJ databases">
        <title>Chromosome-scale assembly of Riccia fluitans.</title>
        <authorList>
            <person name="Paukszto L."/>
            <person name="Sawicki J."/>
            <person name="Karawczyk K."/>
            <person name="Piernik-Szablinska J."/>
            <person name="Szczecinska M."/>
            <person name="Mazdziarz M."/>
        </authorList>
    </citation>
    <scope>NUCLEOTIDE SEQUENCE [LARGE SCALE GENOMIC DNA]</scope>
    <source>
        <strain evidence="2">Rf_01</strain>
        <tissue evidence="2">Aerial parts of the thallus</tissue>
    </source>
</reference>
<evidence type="ECO:0000313" key="3">
    <source>
        <dbReference type="Proteomes" id="UP001605036"/>
    </source>
</evidence>
<feature type="compositionally biased region" description="Polar residues" evidence="1">
    <location>
        <begin position="267"/>
        <end position="283"/>
    </location>
</feature>
<evidence type="ECO:0000256" key="1">
    <source>
        <dbReference type="SAM" id="MobiDB-lite"/>
    </source>
</evidence>
<name>A0ABD1Z500_9MARC</name>
<feature type="region of interest" description="Disordered" evidence="1">
    <location>
        <begin position="1"/>
        <end position="233"/>
    </location>
</feature>
<dbReference type="PANTHER" id="PTHR33130">
    <property type="entry name" value="PUTATIVE (DUF1639)-RELATED"/>
    <property type="match status" value="1"/>
</dbReference>
<dbReference type="AlphaFoldDB" id="A0ABD1Z500"/>
<feature type="region of interest" description="Disordered" evidence="1">
    <location>
        <begin position="258"/>
        <end position="301"/>
    </location>
</feature>
<organism evidence="2 3">
    <name type="scientific">Riccia fluitans</name>
    <dbReference type="NCBI Taxonomy" id="41844"/>
    <lineage>
        <taxon>Eukaryota</taxon>
        <taxon>Viridiplantae</taxon>
        <taxon>Streptophyta</taxon>
        <taxon>Embryophyta</taxon>
        <taxon>Marchantiophyta</taxon>
        <taxon>Marchantiopsida</taxon>
        <taxon>Marchantiidae</taxon>
        <taxon>Marchantiales</taxon>
        <taxon>Ricciaceae</taxon>
        <taxon>Riccia</taxon>
    </lineage>
</organism>
<feature type="compositionally biased region" description="Basic and acidic residues" evidence="1">
    <location>
        <begin position="170"/>
        <end position="181"/>
    </location>
</feature>
<feature type="compositionally biased region" description="Basic and acidic residues" evidence="1">
    <location>
        <begin position="23"/>
        <end position="36"/>
    </location>
</feature>
<comment type="caution">
    <text evidence="2">The sequence shown here is derived from an EMBL/GenBank/DDBJ whole genome shotgun (WGS) entry which is preliminary data.</text>
</comment>
<protein>
    <submittedName>
        <fullName evidence="2">Uncharacterized protein</fullName>
    </submittedName>
</protein>
<proteinExistence type="predicted"/>
<feature type="compositionally biased region" description="Basic and acidic residues" evidence="1">
    <location>
        <begin position="72"/>
        <end position="146"/>
    </location>
</feature>
<keyword evidence="3" id="KW-1185">Reference proteome</keyword>
<dbReference type="Proteomes" id="UP001605036">
    <property type="component" value="Unassembled WGS sequence"/>
</dbReference>